<evidence type="ECO:0000313" key="1">
    <source>
        <dbReference type="EMBL" id="GAH66057.1"/>
    </source>
</evidence>
<dbReference type="EMBL" id="BARU01032001">
    <property type="protein sequence ID" value="GAH66057.1"/>
    <property type="molecule type" value="Genomic_DNA"/>
</dbReference>
<proteinExistence type="predicted"/>
<accession>X1H9J3</accession>
<feature type="non-terminal residue" evidence="1">
    <location>
        <position position="1"/>
    </location>
</feature>
<protein>
    <submittedName>
        <fullName evidence="1">Uncharacterized protein</fullName>
    </submittedName>
</protein>
<sequence length="219" mass="23890">DLFELPEGANLQALIRAKTMKRGGVGYVQPGEGSFPEMAKMNEFVLAVGGIPTLTWLNGLSDGEKEIEKLLEISMNTGVAAVNLIPDRNFIAGVKDQKLSNLNHIVSLAESLDMLVIVGTEMNSPGLKFVDDFDSEELKPLAGIFLKGAHIAYAHSVMQKQCGMGYTSGWANDNFKTRADKNEFFEKIGSTLEVGNEEIIGGLKDMQVSPEQILEKINK</sequence>
<reference evidence="1" key="1">
    <citation type="journal article" date="2014" name="Front. Microbiol.">
        <title>High frequency of phylogenetically diverse reductive dehalogenase-homologous genes in deep subseafloor sedimentary metagenomes.</title>
        <authorList>
            <person name="Kawai M."/>
            <person name="Futagami T."/>
            <person name="Toyoda A."/>
            <person name="Takaki Y."/>
            <person name="Nishi S."/>
            <person name="Hori S."/>
            <person name="Arai W."/>
            <person name="Tsubouchi T."/>
            <person name="Morono Y."/>
            <person name="Uchiyama I."/>
            <person name="Ito T."/>
            <person name="Fujiyama A."/>
            <person name="Inagaki F."/>
            <person name="Takami H."/>
        </authorList>
    </citation>
    <scope>NUCLEOTIDE SEQUENCE</scope>
    <source>
        <strain evidence="1">Expedition CK06-06</strain>
    </source>
</reference>
<name>X1H9J3_9ZZZZ</name>
<comment type="caution">
    <text evidence="1">The sequence shown here is derived from an EMBL/GenBank/DDBJ whole genome shotgun (WGS) entry which is preliminary data.</text>
</comment>
<organism evidence="1">
    <name type="scientific">marine sediment metagenome</name>
    <dbReference type="NCBI Taxonomy" id="412755"/>
    <lineage>
        <taxon>unclassified sequences</taxon>
        <taxon>metagenomes</taxon>
        <taxon>ecological metagenomes</taxon>
    </lineage>
</organism>
<gene>
    <name evidence="1" type="ORF">S03H2_50530</name>
</gene>
<dbReference type="AlphaFoldDB" id="X1H9J3"/>